<dbReference type="RefSeq" id="WP_262466458.1">
    <property type="nucleotide sequence ID" value="NZ_JAHPRV010000148.1"/>
</dbReference>
<dbReference type="EMBL" id="JAUUUS010000077">
    <property type="protein sequence ID" value="MDP1447477.1"/>
    <property type="molecule type" value="Genomic_DNA"/>
</dbReference>
<name>A0AAW8AQ34_ACILW</name>
<reference evidence="1" key="1">
    <citation type="submission" date="2023-07" db="EMBL/GenBank/DDBJ databases">
        <title>Dynamics of blaOXA-23 gene transmission in Acinetobacter spp. from contaminated veterinary surfaces.</title>
        <authorList>
            <person name="Moreira Da Silva J."/>
            <person name="Menezes J."/>
            <person name="Fernandes L."/>
            <person name="Marques C."/>
            <person name="Amaral A."/>
            <person name="Timofte D."/>
            <person name="Pomba C."/>
        </authorList>
    </citation>
    <scope>NUCLEOTIDE SEQUENCE</scope>
    <source>
        <strain evidence="1">CMVB11Z4A1</strain>
    </source>
</reference>
<gene>
    <name evidence="1" type="ORF">Q8G51_06550</name>
</gene>
<evidence type="ECO:0000313" key="1">
    <source>
        <dbReference type="EMBL" id="MDP1447477.1"/>
    </source>
</evidence>
<sequence>MKKINLPNFTINETYQLSLQYIDQSKPHRKIIFDNLTALTDEIFSYSDEYEEKAYQGKLHELDKDKFEDHSEDLVKLYKLTKITNDAKRFF</sequence>
<comment type="caution">
    <text evidence="1">The sequence shown here is derived from an EMBL/GenBank/DDBJ whole genome shotgun (WGS) entry which is preliminary data.</text>
</comment>
<evidence type="ECO:0000313" key="2">
    <source>
        <dbReference type="Proteomes" id="UP001242129"/>
    </source>
</evidence>
<organism evidence="1 2">
    <name type="scientific">Acinetobacter lwoffii</name>
    <dbReference type="NCBI Taxonomy" id="28090"/>
    <lineage>
        <taxon>Bacteria</taxon>
        <taxon>Pseudomonadati</taxon>
        <taxon>Pseudomonadota</taxon>
        <taxon>Gammaproteobacteria</taxon>
        <taxon>Moraxellales</taxon>
        <taxon>Moraxellaceae</taxon>
        <taxon>Acinetobacter</taxon>
    </lineage>
</organism>
<dbReference type="AlphaFoldDB" id="A0AAW8AQ34"/>
<proteinExistence type="predicted"/>
<accession>A0AAW8AQ34</accession>
<dbReference type="Proteomes" id="UP001242129">
    <property type="component" value="Unassembled WGS sequence"/>
</dbReference>
<protein>
    <submittedName>
        <fullName evidence="1">Uncharacterized protein</fullName>
    </submittedName>
</protein>